<dbReference type="VEuPathDB" id="VectorBase:CPIJ016879"/>
<dbReference type="InterPro" id="IPR038885">
    <property type="entry name" value="PLB1"/>
</dbReference>
<name>B0XBF4_CULQU</name>
<organism>
    <name type="scientific">Culex quinquefasciatus</name>
    <name type="common">Southern house mosquito</name>
    <name type="synonym">Culex pungens</name>
    <dbReference type="NCBI Taxonomy" id="7176"/>
    <lineage>
        <taxon>Eukaryota</taxon>
        <taxon>Metazoa</taxon>
        <taxon>Ecdysozoa</taxon>
        <taxon>Arthropoda</taxon>
        <taxon>Hexapoda</taxon>
        <taxon>Insecta</taxon>
        <taxon>Pterygota</taxon>
        <taxon>Neoptera</taxon>
        <taxon>Endopterygota</taxon>
        <taxon>Diptera</taxon>
        <taxon>Nematocera</taxon>
        <taxon>Culicoidea</taxon>
        <taxon>Culicidae</taxon>
        <taxon>Culicinae</taxon>
        <taxon>Culicini</taxon>
        <taxon>Culex</taxon>
        <taxon>Culex</taxon>
    </lineage>
</organism>
<dbReference type="GO" id="GO:0004620">
    <property type="term" value="F:phospholipase activity"/>
    <property type="evidence" value="ECO:0007669"/>
    <property type="project" value="InterPro"/>
</dbReference>
<dbReference type="KEGG" id="cqu:CpipJ_CPIJ016879"/>
<evidence type="ECO:0000313" key="4">
    <source>
        <dbReference type="Proteomes" id="UP000002320"/>
    </source>
</evidence>
<reference evidence="3" key="2">
    <citation type="submission" date="2021-02" db="UniProtKB">
        <authorList>
            <consortium name="EnsemblMetazoa"/>
        </authorList>
    </citation>
    <scope>IDENTIFICATION</scope>
    <source>
        <strain evidence="3">JHB</strain>
    </source>
</reference>
<dbReference type="Proteomes" id="UP000002320">
    <property type="component" value="Unassembled WGS sequence"/>
</dbReference>
<feature type="compositionally biased region" description="Polar residues" evidence="1">
    <location>
        <begin position="1"/>
        <end position="16"/>
    </location>
</feature>
<gene>
    <name evidence="3" type="primary">6050356</name>
    <name evidence="2" type="ORF">CpipJ_CPIJ016879</name>
</gene>
<dbReference type="EMBL" id="DS232633">
    <property type="protein sequence ID" value="EDS44266.1"/>
    <property type="molecule type" value="Genomic_DNA"/>
</dbReference>
<dbReference type="EnsemblMetazoa" id="CPIJ016879-RA">
    <property type="protein sequence ID" value="CPIJ016879-PA"/>
    <property type="gene ID" value="CPIJ016879"/>
</dbReference>
<evidence type="ECO:0000256" key="1">
    <source>
        <dbReference type="SAM" id="MobiDB-lite"/>
    </source>
</evidence>
<dbReference type="GO" id="GO:0006644">
    <property type="term" value="P:phospholipid metabolic process"/>
    <property type="evidence" value="ECO:0007669"/>
    <property type="project" value="TreeGrafter"/>
</dbReference>
<dbReference type="OrthoDB" id="10265800at2759"/>
<evidence type="ECO:0000313" key="2">
    <source>
        <dbReference type="EMBL" id="EDS44266.1"/>
    </source>
</evidence>
<keyword evidence="4" id="KW-1185">Reference proteome</keyword>
<reference evidence="2" key="1">
    <citation type="submission" date="2007-03" db="EMBL/GenBank/DDBJ databases">
        <title>Annotation of Culex pipiens quinquefasciatus.</title>
        <authorList>
            <consortium name="The Broad Institute Genome Sequencing Platform"/>
            <person name="Atkinson P.W."/>
            <person name="Hemingway J."/>
            <person name="Christensen B.M."/>
            <person name="Higgs S."/>
            <person name="Kodira C."/>
            <person name="Hannick L."/>
            <person name="Megy K."/>
            <person name="O'Leary S."/>
            <person name="Pearson M."/>
            <person name="Haas B.J."/>
            <person name="Mauceli E."/>
            <person name="Wortman J.R."/>
            <person name="Lee N.H."/>
            <person name="Guigo R."/>
            <person name="Stanke M."/>
            <person name="Alvarado L."/>
            <person name="Amedeo P."/>
            <person name="Antoine C.H."/>
            <person name="Arensburger P."/>
            <person name="Bidwell S.L."/>
            <person name="Crawford M."/>
            <person name="Camaro F."/>
            <person name="Devon K."/>
            <person name="Engels R."/>
            <person name="Hammond M."/>
            <person name="Howarth C."/>
            <person name="Koehrsen M."/>
            <person name="Lawson D."/>
            <person name="Montgomery P."/>
            <person name="Nene V."/>
            <person name="Nusbaum C."/>
            <person name="Puiu D."/>
            <person name="Romero-Severson J."/>
            <person name="Severson D.W."/>
            <person name="Shumway M."/>
            <person name="Sisk P."/>
            <person name="Stolte C."/>
            <person name="Zeng Q."/>
            <person name="Eisenstadt E."/>
            <person name="Fraser-Liggett C."/>
            <person name="Strausberg R."/>
            <person name="Galagan J."/>
            <person name="Birren B."/>
            <person name="Collins F.H."/>
        </authorList>
    </citation>
    <scope>NUCLEOTIDE SEQUENCE [LARGE SCALE GENOMIC DNA]</scope>
    <source>
        <strain evidence="2">JHB</strain>
    </source>
</reference>
<dbReference type="PANTHER" id="PTHR21325">
    <property type="entry name" value="PHOSPHOLIPASE B, PLB1"/>
    <property type="match status" value="1"/>
</dbReference>
<protein>
    <submittedName>
        <fullName evidence="2 3">Phospholipase b, plb1</fullName>
    </submittedName>
</protein>
<dbReference type="VEuPathDB" id="VectorBase:CQUJHB013316"/>
<accession>B0XBF4</accession>
<dbReference type="OMA" id="TNTMFRS"/>
<dbReference type="AlphaFoldDB" id="B0XBF4"/>
<dbReference type="PANTHER" id="PTHR21325:SF31">
    <property type="entry name" value="GH22081P-RELATED"/>
    <property type="match status" value="1"/>
</dbReference>
<sequence>MMGFHQKSQVGRSSGTREPVPGYPEVATNTPEWFWQSCIVFLTNTMFRSTTLILLTAVVQHCSGQAQITALDSPLFVAQFRNFRNLAFNFIGTTGDNANKFKTNYRQGKVQPQFPADAPFFCNTTGMRSPTVPTSVDALRPGDIDVVGAIGDSLTAGNGAMATNLLEVFVENKGLSWSIGGQGTWRQFLTVPNILKEYNPALYGYPIMDTLSTRKASR</sequence>
<feature type="region of interest" description="Disordered" evidence="1">
    <location>
        <begin position="1"/>
        <end position="24"/>
    </location>
</feature>
<dbReference type="eggNOG" id="KOG3670">
    <property type="taxonomic scope" value="Eukaryota"/>
</dbReference>
<evidence type="ECO:0000313" key="3">
    <source>
        <dbReference type="EnsemblMetazoa" id="CPIJ016879-PA"/>
    </source>
</evidence>
<dbReference type="HOGENOM" id="CLU_1268010_0_0_1"/>
<dbReference type="InParanoid" id="B0XBF4"/>
<proteinExistence type="predicted"/>